<organism evidence="1 2">
    <name type="scientific">Cryptolaemus montrouzieri</name>
    <dbReference type="NCBI Taxonomy" id="559131"/>
    <lineage>
        <taxon>Eukaryota</taxon>
        <taxon>Metazoa</taxon>
        <taxon>Ecdysozoa</taxon>
        <taxon>Arthropoda</taxon>
        <taxon>Hexapoda</taxon>
        <taxon>Insecta</taxon>
        <taxon>Pterygota</taxon>
        <taxon>Neoptera</taxon>
        <taxon>Endopterygota</taxon>
        <taxon>Coleoptera</taxon>
        <taxon>Polyphaga</taxon>
        <taxon>Cucujiformia</taxon>
        <taxon>Coccinelloidea</taxon>
        <taxon>Coccinellidae</taxon>
        <taxon>Scymninae</taxon>
        <taxon>Scymnini</taxon>
        <taxon>Cryptolaemus</taxon>
    </lineage>
</organism>
<protein>
    <submittedName>
        <fullName evidence="1">Uncharacterized protein</fullName>
    </submittedName>
</protein>
<evidence type="ECO:0000313" key="2">
    <source>
        <dbReference type="Proteomes" id="UP001516400"/>
    </source>
</evidence>
<gene>
    <name evidence="1" type="ORF">HHI36_024401</name>
</gene>
<sequence length="117" mass="13912">GYQEAVELYQKQVGKEHPGFTEYVLEKIPSKNERKTVLLRNTAKRSRREPPFPWAEGETEPLFRTSFSRQICLQNYKQSFIYRNCYKRNISLPRNGVVVQLYQHTKQIGITFPKKFL</sequence>
<dbReference type="Proteomes" id="UP001516400">
    <property type="component" value="Unassembled WGS sequence"/>
</dbReference>
<feature type="non-terminal residue" evidence="1">
    <location>
        <position position="117"/>
    </location>
</feature>
<feature type="non-terminal residue" evidence="1">
    <location>
        <position position="1"/>
    </location>
</feature>
<name>A0ABD2NPI1_9CUCU</name>
<reference evidence="1 2" key="1">
    <citation type="journal article" date="2021" name="BMC Biol.">
        <title>Horizontally acquired antibacterial genes associated with adaptive radiation of ladybird beetles.</title>
        <authorList>
            <person name="Li H.S."/>
            <person name="Tang X.F."/>
            <person name="Huang Y.H."/>
            <person name="Xu Z.Y."/>
            <person name="Chen M.L."/>
            <person name="Du X.Y."/>
            <person name="Qiu B.Y."/>
            <person name="Chen P.T."/>
            <person name="Zhang W."/>
            <person name="Slipinski A."/>
            <person name="Escalona H.E."/>
            <person name="Waterhouse R.M."/>
            <person name="Zwick A."/>
            <person name="Pang H."/>
        </authorList>
    </citation>
    <scope>NUCLEOTIDE SEQUENCE [LARGE SCALE GENOMIC DNA]</scope>
    <source>
        <strain evidence="1">SYSU2018</strain>
    </source>
</reference>
<evidence type="ECO:0000313" key="1">
    <source>
        <dbReference type="EMBL" id="KAL3280525.1"/>
    </source>
</evidence>
<dbReference type="AlphaFoldDB" id="A0ABD2NPI1"/>
<keyword evidence="2" id="KW-1185">Reference proteome</keyword>
<accession>A0ABD2NPI1</accession>
<dbReference type="EMBL" id="JABFTP020000142">
    <property type="protein sequence ID" value="KAL3280525.1"/>
    <property type="molecule type" value="Genomic_DNA"/>
</dbReference>
<proteinExistence type="predicted"/>
<comment type="caution">
    <text evidence="1">The sequence shown here is derived from an EMBL/GenBank/DDBJ whole genome shotgun (WGS) entry which is preliminary data.</text>
</comment>